<dbReference type="Pfam" id="PF23265">
    <property type="entry name" value="Ig-like_KY"/>
    <property type="match status" value="1"/>
</dbReference>
<evidence type="ECO:0000256" key="1">
    <source>
        <dbReference type="ARBA" id="ARBA00012513"/>
    </source>
</evidence>
<keyword evidence="5" id="KW-0418">Kinase</keyword>
<evidence type="ECO:0000256" key="3">
    <source>
        <dbReference type="ARBA" id="ARBA00022679"/>
    </source>
</evidence>
<dbReference type="EMBL" id="CAJPWZ010003068">
    <property type="protein sequence ID" value="CAG2250861.1"/>
    <property type="molecule type" value="Genomic_DNA"/>
</dbReference>
<dbReference type="InterPro" id="IPR056564">
    <property type="entry name" value="Ig-like_KY"/>
</dbReference>
<dbReference type="OrthoDB" id="10020333at2759"/>
<keyword evidence="6 7" id="KW-0067">ATP-binding</keyword>
<dbReference type="Gene3D" id="3.30.200.20">
    <property type="entry name" value="Phosphorylase Kinase, domain 1"/>
    <property type="match status" value="1"/>
</dbReference>
<dbReference type="GO" id="GO:0044773">
    <property type="term" value="P:mitotic DNA damage checkpoint signaling"/>
    <property type="evidence" value="ECO:0007669"/>
    <property type="project" value="TreeGrafter"/>
</dbReference>
<dbReference type="InterPro" id="IPR011009">
    <property type="entry name" value="Kinase-like_dom_sf"/>
</dbReference>
<evidence type="ECO:0000313" key="9">
    <source>
        <dbReference type="EMBL" id="CAG2250861.1"/>
    </source>
</evidence>
<dbReference type="InterPro" id="IPR017441">
    <property type="entry name" value="Protein_kinase_ATP_BS"/>
</dbReference>
<dbReference type="SMART" id="SM00220">
    <property type="entry name" value="S_TKc"/>
    <property type="match status" value="1"/>
</dbReference>
<dbReference type="SUPFAM" id="SSF56112">
    <property type="entry name" value="Protein kinase-like (PK-like)"/>
    <property type="match status" value="2"/>
</dbReference>
<dbReference type="PROSITE" id="PS00108">
    <property type="entry name" value="PROTEIN_KINASE_ST"/>
    <property type="match status" value="1"/>
</dbReference>
<dbReference type="PROSITE" id="PS00107">
    <property type="entry name" value="PROTEIN_KINASE_ATP"/>
    <property type="match status" value="1"/>
</dbReference>
<dbReference type="EC" id="2.7.11.1" evidence="1"/>
<dbReference type="Pfam" id="PF00069">
    <property type="entry name" value="Pkinase"/>
    <property type="match status" value="1"/>
</dbReference>
<dbReference type="GO" id="GO:0005634">
    <property type="term" value="C:nucleus"/>
    <property type="evidence" value="ECO:0007669"/>
    <property type="project" value="TreeGrafter"/>
</dbReference>
<dbReference type="CDD" id="cd14019">
    <property type="entry name" value="STKc_Cdc7"/>
    <property type="match status" value="1"/>
</dbReference>
<dbReference type="GO" id="GO:0004674">
    <property type="term" value="F:protein serine/threonine kinase activity"/>
    <property type="evidence" value="ECO:0007669"/>
    <property type="project" value="UniProtKB-KW"/>
</dbReference>
<feature type="domain" description="Protein kinase" evidence="8">
    <location>
        <begin position="830"/>
        <end position="1230"/>
    </location>
</feature>
<evidence type="ECO:0000256" key="2">
    <source>
        <dbReference type="ARBA" id="ARBA00022527"/>
    </source>
</evidence>
<evidence type="ECO:0000259" key="8">
    <source>
        <dbReference type="PROSITE" id="PS50011"/>
    </source>
</evidence>
<keyword evidence="4 7" id="KW-0547">Nucleotide-binding</keyword>
<evidence type="ECO:0000256" key="7">
    <source>
        <dbReference type="PROSITE-ProRule" id="PRU10141"/>
    </source>
</evidence>
<gene>
    <name evidence="9" type="ORF">MEDL_62565</name>
</gene>
<keyword evidence="2" id="KW-0723">Serine/threonine-protein kinase</keyword>
<evidence type="ECO:0000256" key="5">
    <source>
        <dbReference type="ARBA" id="ARBA00022777"/>
    </source>
</evidence>
<dbReference type="GO" id="GO:0005524">
    <property type="term" value="F:ATP binding"/>
    <property type="evidence" value="ECO:0007669"/>
    <property type="project" value="UniProtKB-UniRule"/>
</dbReference>
<protein>
    <recommendedName>
        <fullName evidence="1">non-specific serine/threonine protein kinase</fullName>
        <ecNumber evidence="1">2.7.11.1</ecNumber>
    </recommendedName>
</protein>
<evidence type="ECO:0000256" key="4">
    <source>
        <dbReference type="ARBA" id="ARBA00022741"/>
    </source>
</evidence>
<dbReference type="Proteomes" id="UP000683360">
    <property type="component" value="Unassembled WGS sequence"/>
</dbReference>
<keyword evidence="3 9" id="KW-0808">Transferase</keyword>
<sequence>MGSTVSMLDQCFSPSIEVEDVVVTAETDSDIFSVDEIDAISNTTSKTLNACKNIVHSSDDIDEEQSFNKSEYIFEKEVAFGSAKQNESEHLEQLIGNPAIGTDDDTNSKTIETVQDLDSHAKQVPKSFLKSFKDLLEYFERPLQDKKDKHQLLIRSFLTWLGGLDIPDAETLPLKDLKENDSRSPDEYLKLLKKNLNIFNSIFILLCWAAGIKCFKIKGVYKTDGYDNVALSEWAVVKINGAWQIVHPYRICRALSGKFPQGWLKSTTEDLNTSDVEILKTSFLDYYINPKPEQFIYEFFPDDTDWQLLPDPITEKQFLKQELYHHTWWETGLRLTSRRQYRITSTKGKVSITLHGTEQSVNDLVLWYDLNLLESIGETREDTHIHGHDFLQRSVFLVRNGNSWVCKVLLPVKGTYRIVFYGGKLHKPLTAICQFSLICKEAYKEPVPLAVDPRCVGLGPGPFARMCGLISPTYKNGVIQLEMNNTLKLKFRVGYKLPECFKIKANLYNSNGIVLKRDTTSMADCSISNTIQGKEVTITVTTPDDPGYYMLELLTNKDETKWTIACYYLLVYKALTQVFIERCTQKVRKNILMKVTETGDAHQIMVKIQDCTNKQFPEKDLDIQKARGKVALLKTSKKKSKTFSTIFPKESFDSSNIVSQSQYEKRFYDIHKNLRSLTKHLRNMYCSSSKSSQSLDMRSLFPEEKYVIRMVLILFGKPVEEEEQLDDIVKELGQTGLVLKIENVRKTAAMSIRFTSEQIKFISKAASRVHNTKMQSVGSIHEGFGSQQNDYTSPKKKKKVCEVEKDKLPFEVQEEIECLYEFVPEVQQHFVVTNKIGEGTFSSVFLAKLKHYPDVDQLFALKHIIPTSHPSRIEGELQCLQEIGGCDNVMGVELCIRQRDHVVIVMPYFPHEKFQDYMLTMSLLEVQAYMKNLLVSLRRVHQFNIIHRDVKPSNFLYNSSTKQYALVDFGLAHKAPAPKEKTGTQTISPLLPSKTVESHENQNMKNIQQLENTSLKPQFDKQRHPDRMLIRKSKSPRRLLLAKRALMVKEKEILRSKGENSRSPSISTCQCYGQPTVCTICTSRSNQQAPRAGTPGFRAPEVLIKCPHQTTAVDIWSAGVIFLCLLSGRSVDIWSAGVIFLCLLSGYPFFRANDDMTALAQIISIFGSEDVKKSAVTYGKQLLCNPTTPALDLKTMCYKLRSGAQSKQSKTTPWTNVSDSAFDFYGNYLI</sequence>
<dbReference type="InterPro" id="IPR000719">
    <property type="entry name" value="Prot_kinase_dom"/>
</dbReference>
<dbReference type="InterPro" id="IPR008271">
    <property type="entry name" value="Ser/Thr_kinase_AS"/>
</dbReference>
<feature type="binding site" evidence="7">
    <location>
        <position position="862"/>
    </location>
    <ligand>
        <name>ATP</name>
        <dbReference type="ChEBI" id="CHEBI:30616"/>
    </ligand>
</feature>
<organism evidence="9 10">
    <name type="scientific">Mytilus edulis</name>
    <name type="common">Blue mussel</name>
    <dbReference type="NCBI Taxonomy" id="6550"/>
    <lineage>
        <taxon>Eukaryota</taxon>
        <taxon>Metazoa</taxon>
        <taxon>Spiralia</taxon>
        <taxon>Lophotrochozoa</taxon>
        <taxon>Mollusca</taxon>
        <taxon>Bivalvia</taxon>
        <taxon>Autobranchia</taxon>
        <taxon>Pteriomorphia</taxon>
        <taxon>Mytilida</taxon>
        <taxon>Mytiloidea</taxon>
        <taxon>Mytilidae</taxon>
        <taxon>Mytilinae</taxon>
        <taxon>Mytilus</taxon>
    </lineage>
</organism>
<dbReference type="PROSITE" id="PS50011">
    <property type="entry name" value="PROTEIN_KINASE_DOM"/>
    <property type="match status" value="1"/>
</dbReference>
<accession>A0A8S3V830</accession>
<comment type="caution">
    <text evidence="9">The sequence shown here is derived from an EMBL/GenBank/DDBJ whole genome shotgun (WGS) entry which is preliminary data.</text>
</comment>
<dbReference type="PANTHER" id="PTHR44167:SF23">
    <property type="entry name" value="CDC7 KINASE, ISOFORM A-RELATED"/>
    <property type="match status" value="1"/>
</dbReference>
<evidence type="ECO:0000313" key="10">
    <source>
        <dbReference type="Proteomes" id="UP000683360"/>
    </source>
</evidence>
<name>A0A8S3V830_MYTED</name>
<dbReference type="PANTHER" id="PTHR44167">
    <property type="entry name" value="OVARIAN-SPECIFIC SERINE/THREONINE-PROTEIN KINASE LOK-RELATED"/>
    <property type="match status" value="1"/>
</dbReference>
<keyword evidence="10" id="KW-1185">Reference proteome</keyword>
<proteinExistence type="predicted"/>
<evidence type="ECO:0000256" key="6">
    <source>
        <dbReference type="ARBA" id="ARBA00022840"/>
    </source>
</evidence>
<dbReference type="AlphaFoldDB" id="A0A8S3V830"/>
<reference evidence="9" key="1">
    <citation type="submission" date="2021-03" db="EMBL/GenBank/DDBJ databases">
        <authorList>
            <person name="Bekaert M."/>
        </authorList>
    </citation>
    <scope>NUCLEOTIDE SEQUENCE</scope>
</reference>
<dbReference type="Gene3D" id="1.10.510.10">
    <property type="entry name" value="Transferase(Phosphotransferase) domain 1"/>
    <property type="match status" value="2"/>
</dbReference>